<evidence type="ECO:0000313" key="3">
    <source>
        <dbReference type="Proteomes" id="UP000230423"/>
    </source>
</evidence>
<feature type="compositionally biased region" description="Basic residues" evidence="1">
    <location>
        <begin position="261"/>
        <end position="270"/>
    </location>
</feature>
<accession>A0A2G9TU67</accession>
<protein>
    <recommendedName>
        <fullName evidence="4">Bromo domain-containing protein</fullName>
    </recommendedName>
</protein>
<proteinExistence type="predicted"/>
<evidence type="ECO:0008006" key="4">
    <source>
        <dbReference type="Google" id="ProtNLM"/>
    </source>
</evidence>
<dbReference type="EMBL" id="KZ353400">
    <property type="protein sequence ID" value="PIO61551.1"/>
    <property type="molecule type" value="Genomic_DNA"/>
</dbReference>
<feature type="compositionally biased region" description="Low complexity" evidence="1">
    <location>
        <begin position="214"/>
        <end position="224"/>
    </location>
</feature>
<feature type="compositionally biased region" description="Polar residues" evidence="1">
    <location>
        <begin position="112"/>
        <end position="125"/>
    </location>
</feature>
<feature type="region of interest" description="Disordered" evidence="1">
    <location>
        <begin position="85"/>
        <end position="360"/>
    </location>
</feature>
<feature type="compositionally biased region" description="Basic residues" evidence="1">
    <location>
        <begin position="349"/>
        <end position="360"/>
    </location>
</feature>
<evidence type="ECO:0000256" key="1">
    <source>
        <dbReference type="SAM" id="MobiDB-lite"/>
    </source>
</evidence>
<dbReference type="OrthoDB" id="10265743at2759"/>
<dbReference type="Proteomes" id="UP000230423">
    <property type="component" value="Unassembled WGS sequence"/>
</dbReference>
<name>A0A2G9TU67_TELCI</name>
<evidence type="ECO:0000313" key="2">
    <source>
        <dbReference type="EMBL" id="PIO61551.1"/>
    </source>
</evidence>
<feature type="compositionally biased region" description="Acidic residues" evidence="1">
    <location>
        <begin position="228"/>
        <end position="256"/>
    </location>
</feature>
<reference evidence="2 3" key="1">
    <citation type="submission" date="2015-09" db="EMBL/GenBank/DDBJ databases">
        <title>Draft genome of the parasitic nematode Teladorsagia circumcincta isolate WARC Sus (inbred).</title>
        <authorList>
            <person name="Mitreva M."/>
        </authorList>
    </citation>
    <scope>NUCLEOTIDE SEQUENCE [LARGE SCALE GENOMIC DNA]</scope>
    <source>
        <strain evidence="2 3">S</strain>
    </source>
</reference>
<gene>
    <name evidence="2" type="ORF">TELCIR_16926</name>
</gene>
<dbReference type="AlphaFoldDB" id="A0A2G9TU67"/>
<organism evidence="2 3">
    <name type="scientific">Teladorsagia circumcincta</name>
    <name type="common">Brown stomach worm</name>
    <name type="synonym">Ostertagia circumcincta</name>
    <dbReference type="NCBI Taxonomy" id="45464"/>
    <lineage>
        <taxon>Eukaryota</taxon>
        <taxon>Metazoa</taxon>
        <taxon>Ecdysozoa</taxon>
        <taxon>Nematoda</taxon>
        <taxon>Chromadorea</taxon>
        <taxon>Rhabditida</taxon>
        <taxon>Rhabditina</taxon>
        <taxon>Rhabditomorpha</taxon>
        <taxon>Strongyloidea</taxon>
        <taxon>Trichostrongylidae</taxon>
        <taxon>Teladorsagia</taxon>
    </lineage>
</organism>
<keyword evidence="3" id="KW-1185">Reference proteome</keyword>
<feature type="non-terminal residue" evidence="2">
    <location>
        <position position="1"/>
    </location>
</feature>
<feature type="compositionally biased region" description="Polar residues" evidence="1">
    <location>
        <begin position="182"/>
        <end position="191"/>
    </location>
</feature>
<sequence>DLAAALHQTCDLTSLLESLERGDIDQPATLLHDVEKMVHACKTNIDDKRSPIYRDSLALGSLFAERMRGVLSQFERIWKSLVDPGGRSLRRRSRKERFQSKYNTRSHDRNPTSDFDPQQPSTSHSGRLVGSSPGFYRDLANGRLSSEQTSRRNAHRRSPVLVNPASSPLVPPQSSRPRRSTFARNTHNFLTIPSKRNKLSSDSASPPPATNDPLLSSARSSVARSDAEELEEREENEEEDDSPQDGDFSEYEEEEEPQPRPRVRPKRKARLSSEESEAASISPSERRTNGHYSTRTSNSNKRRRIESHRDDEVPRSRRGRNTRRNVATISYVESDEDSAPDVPNISSRGRVRRPRRPVHF</sequence>